<evidence type="ECO:0000313" key="3">
    <source>
        <dbReference type="EMBL" id="SET37279.1"/>
    </source>
</evidence>
<dbReference type="InterPro" id="IPR010507">
    <property type="entry name" value="Znf_MYM"/>
</dbReference>
<dbReference type="OrthoDB" id="9809270at2"/>
<keyword evidence="1" id="KW-0812">Transmembrane</keyword>
<feature type="domain" description="MYM-type" evidence="2">
    <location>
        <begin position="63"/>
        <end position="95"/>
    </location>
</feature>
<name>A0A1I0DXX5_9FIRM</name>
<proteinExistence type="predicted"/>
<gene>
    <name evidence="3" type="ORF">SAMN05660297_02193</name>
</gene>
<evidence type="ECO:0000256" key="1">
    <source>
        <dbReference type="SAM" id="Phobius"/>
    </source>
</evidence>
<dbReference type="GO" id="GO:0008270">
    <property type="term" value="F:zinc ion binding"/>
    <property type="evidence" value="ECO:0007669"/>
    <property type="project" value="InterPro"/>
</dbReference>
<evidence type="ECO:0000259" key="2">
    <source>
        <dbReference type="Pfam" id="PF06467"/>
    </source>
</evidence>
<keyword evidence="1" id="KW-0472">Membrane</keyword>
<sequence length="99" mass="11848">MELITSFFRFFLIFFAIRTVLNILFKVKLGKKQKIEADIDTVQSFSKVEEKEKEVAIDMVFDTICETYVPKPKAYQVVEDDRTHYFCSWECRQKYIESI</sequence>
<dbReference type="Pfam" id="PF06467">
    <property type="entry name" value="zf-FCS"/>
    <property type="match status" value="1"/>
</dbReference>
<protein>
    <submittedName>
        <fullName evidence="3">MYM-type Zinc finger with FCS sequence motif-containing protein</fullName>
    </submittedName>
</protein>
<organism evidence="3 4">
    <name type="scientific">Natronincola peptidivorans</name>
    <dbReference type="NCBI Taxonomy" id="426128"/>
    <lineage>
        <taxon>Bacteria</taxon>
        <taxon>Bacillati</taxon>
        <taxon>Bacillota</taxon>
        <taxon>Clostridia</taxon>
        <taxon>Peptostreptococcales</taxon>
        <taxon>Natronincolaceae</taxon>
        <taxon>Natronincola</taxon>
    </lineage>
</organism>
<reference evidence="3 4" key="1">
    <citation type="submission" date="2016-10" db="EMBL/GenBank/DDBJ databases">
        <authorList>
            <person name="de Groot N.N."/>
        </authorList>
    </citation>
    <scope>NUCLEOTIDE SEQUENCE [LARGE SCALE GENOMIC DNA]</scope>
    <source>
        <strain evidence="3 4">DSM 18979</strain>
    </source>
</reference>
<keyword evidence="1" id="KW-1133">Transmembrane helix</keyword>
<keyword evidence="4" id="KW-1185">Reference proteome</keyword>
<accession>A0A1I0DXX5</accession>
<dbReference type="Proteomes" id="UP000199568">
    <property type="component" value="Unassembled WGS sequence"/>
</dbReference>
<evidence type="ECO:0000313" key="4">
    <source>
        <dbReference type="Proteomes" id="UP000199568"/>
    </source>
</evidence>
<dbReference type="RefSeq" id="WP_090443671.1">
    <property type="nucleotide sequence ID" value="NZ_FOHU01000009.1"/>
</dbReference>
<dbReference type="AlphaFoldDB" id="A0A1I0DXX5"/>
<feature type="transmembrane region" description="Helical" evidence="1">
    <location>
        <begin position="6"/>
        <end position="25"/>
    </location>
</feature>
<dbReference type="EMBL" id="FOHU01000009">
    <property type="protein sequence ID" value="SET37279.1"/>
    <property type="molecule type" value="Genomic_DNA"/>
</dbReference>
<dbReference type="STRING" id="426128.SAMN05660297_02193"/>